<dbReference type="GO" id="GO:0004526">
    <property type="term" value="F:ribonuclease P activity"/>
    <property type="evidence" value="ECO:0007669"/>
    <property type="project" value="InterPro"/>
</dbReference>
<keyword evidence="2" id="KW-0819">tRNA processing</keyword>
<dbReference type="GO" id="GO:0042781">
    <property type="term" value="F:3'-tRNA processing endoribonuclease activity"/>
    <property type="evidence" value="ECO:0007669"/>
    <property type="project" value="TreeGrafter"/>
</dbReference>
<dbReference type="InterPro" id="IPR020568">
    <property type="entry name" value="Ribosomal_Su5_D2-typ_SF"/>
</dbReference>
<protein>
    <submittedName>
        <fullName evidence="8">Uncharacterized protein</fullName>
    </submittedName>
</protein>
<dbReference type="InterPro" id="IPR020539">
    <property type="entry name" value="RNase_P_CS"/>
</dbReference>
<gene>
    <name evidence="8" type="ORF">VITFI_CDS0074</name>
</gene>
<dbReference type="AlphaFoldDB" id="A0A221KAI1"/>
<evidence type="ECO:0000256" key="6">
    <source>
        <dbReference type="ARBA" id="ARBA00022884"/>
    </source>
</evidence>
<dbReference type="PANTHER" id="PTHR33992:SF1">
    <property type="entry name" value="RIBONUCLEASE P PROTEIN COMPONENT"/>
    <property type="match status" value="1"/>
</dbReference>
<evidence type="ECO:0000256" key="2">
    <source>
        <dbReference type="ARBA" id="ARBA00022694"/>
    </source>
</evidence>
<keyword evidence="4" id="KW-0255">Endonuclease</keyword>
<sequence length="175" mass="19073">MIGRIVRPADFQRVLAAPQRARTPHFAVHYLASVPGFVSPPPAQSNLSTELSTGGHPSPTAVDTPPAGAVDFTVSPSGCWLGLVIPKRHAKRAVTRNLLKRQVRAMAAACAAELPPGLWVVRLRTPFDRQVFTSPASDPLRDCARSELQTLFDRAVRTPLPPQAPRHAPSSRRRR</sequence>
<evidence type="ECO:0000256" key="5">
    <source>
        <dbReference type="ARBA" id="ARBA00022801"/>
    </source>
</evidence>
<name>A0A221KAI1_VITFI</name>
<accession>A0A221KAI1</accession>
<dbReference type="OrthoDB" id="398329at2"/>
<dbReference type="InterPro" id="IPR014721">
    <property type="entry name" value="Ribsml_uS5_D2-typ_fold_subgr"/>
</dbReference>
<feature type="region of interest" description="Disordered" evidence="7">
    <location>
        <begin position="42"/>
        <end position="62"/>
    </location>
</feature>
<reference evidence="8 9" key="1">
    <citation type="submission" date="2017-07" db="EMBL/GenBank/DDBJ databases">
        <title>Complete Genome Sequence of the cosmetic ferment Vitreoscilla filiformis (ATCC15551).</title>
        <authorList>
            <person name="Contreras S."/>
            <person name="Sagory-Zalkind P."/>
            <person name="Blanquart H."/>
            <person name="Iltis A."/>
            <person name="Morand S.C."/>
        </authorList>
    </citation>
    <scope>NUCLEOTIDE SEQUENCE [LARGE SCALE GENOMIC DNA]</scope>
    <source>
        <strain evidence="8 9">ATCC 15551</strain>
    </source>
</reference>
<keyword evidence="5" id="KW-0378">Hydrolase</keyword>
<comment type="function">
    <text evidence="1">RNaseP catalyzes the removal of the 5'-leader sequence from pre-tRNA to produce the mature 5'-terminus. It can also cleave other RNA substrates such as 4.5S RNA. The protein component plays an auxiliary but essential role in vivo by binding to the 5'-leader sequence and broadening the substrate specificity of the ribozyme.</text>
</comment>
<dbReference type="KEGG" id="vff:VITFI_CDS0074"/>
<dbReference type="GO" id="GO:0000049">
    <property type="term" value="F:tRNA binding"/>
    <property type="evidence" value="ECO:0007669"/>
    <property type="project" value="InterPro"/>
</dbReference>
<proteinExistence type="predicted"/>
<dbReference type="Pfam" id="PF00825">
    <property type="entry name" value="Ribonuclease_P"/>
    <property type="match status" value="1"/>
</dbReference>
<keyword evidence="6" id="KW-0694">RNA-binding</keyword>
<evidence type="ECO:0000313" key="8">
    <source>
        <dbReference type="EMBL" id="ASM75853.1"/>
    </source>
</evidence>
<evidence type="ECO:0000256" key="1">
    <source>
        <dbReference type="ARBA" id="ARBA00002663"/>
    </source>
</evidence>
<dbReference type="EMBL" id="CP022423">
    <property type="protein sequence ID" value="ASM75853.1"/>
    <property type="molecule type" value="Genomic_DNA"/>
</dbReference>
<organism evidence="8 9">
    <name type="scientific">Vitreoscilla filiformis</name>
    <dbReference type="NCBI Taxonomy" id="63"/>
    <lineage>
        <taxon>Bacteria</taxon>
        <taxon>Pseudomonadati</taxon>
        <taxon>Pseudomonadota</taxon>
        <taxon>Betaproteobacteria</taxon>
        <taxon>Neisseriales</taxon>
        <taxon>Neisseriaceae</taxon>
        <taxon>Vitreoscilla</taxon>
    </lineage>
</organism>
<dbReference type="SUPFAM" id="SSF54211">
    <property type="entry name" value="Ribosomal protein S5 domain 2-like"/>
    <property type="match status" value="1"/>
</dbReference>
<evidence type="ECO:0000313" key="9">
    <source>
        <dbReference type="Proteomes" id="UP000199729"/>
    </source>
</evidence>
<dbReference type="InterPro" id="IPR000100">
    <property type="entry name" value="RNase_P"/>
</dbReference>
<evidence type="ECO:0000256" key="7">
    <source>
        <dbReference type="SAM" id="MobiDB-lite"/>
    </source>
</evidence>
<evidence type="ECO:0000256" key="4">
    <source>
        <dbReference type="ARBA" id="ARBA00022759"/>
    </source>
</evidence>
<dbReference type="RefSeq" id="WP_089415312.1">
    <property type="nucleotide sequence ID" value="NZ_CP022423.1"/>
</dbReference>
<dbReference type="Proteomes" id="UP000199729">
    <property type="component" value="Chromosome"/>
</dbReference>
<evidence type="ECO:0000256" key="3">
    <source>
        <dbReference type="ARBA" id="ARBA00022722"/>
    </source>
</evidence>
<dbReference type="PANTHER" id="PTHR33992">
    <property type="entry name" value="RIBONUCLEASE P PROTEIN COMPONENT"/>
    <property type="match status" value="1"/>
</dbReference>
<keyword evidence="3" id="KW-0540">Nuclease</keyword>
<dbReference type="Gene3D" id="3.30.230.10">
    <property type="match status" value="1"/>
</dbReference>
<dbReference type="GO" id="GO:0030677">
    <property type="term" value="C:ribonuclease P complex"/>
    <property type="evidence" value="ECO:0007669"/>
    <property type="project" value="TreeGrafter"/>
</dbReference>
<dbReference type="PROSITE" id="PS00648">
    <property type="entry name" value="RIBONUCLEASE_P"/>
    <property type="match status" value="1"/>
</dbReference>
<keyword evidence="9" id="KW-1185">Reference proteome</keyword>